<feature type="chain" id="PRO_5035282035" evidence="1">
    <location>
        <begin position="23"/>
        <end position="189"/>
    </location>
</feature>
<evidence type="ECO:0000256" key="1">
    <source>
        <dbReference type="SAM" id="SignalP"/>
    </source>
</evidence>
<dbReference type="EMBL" id="JACNFK010000024">
    <property type="protein sequence ID" value="MBC8519536.1"/>
    <property type="molecule type" value="Genomic_DNA"/>
</dbReference>
<feature type="domain" description="Tll0287-like" evidence="2">
    <location>
        <begin position="31"/>
        <end position="186"/>
    </location>
</feature>
<reference evidence="3 4" key="1">
    <citation type="submission" date="2020-08" db="EMBL/GenBank/DDBJ databases">
        <title>Bridging the membrane lipid divide: bacteria of the FCB group superphylum have the potential to synthesize archaeal ether lipids.</title>
        <authorList>
            <person name="Villanueva L."/>
            <person name="Von Meijenfeldt F.A.B."/>
            <person name="Westbye A.B."/>
            <person name="Yadav S."/>
            <person name="Hopmans E.C."/>
            <person name="Dutilh B.E."/>
            <person name="Sinninghe Damste J.S."/>
        </authorList>
    </citation>
    <scope>NUCLEOTIDE SEQUENCE [LARGE SCALE GENOMIC DNA]</scope>
    <source>
        <strain evidence="3">NIOZ-UU100</strain>
    </source>
</reference>
<evidence type="ECO:0000259" key="2">
    <source>
        <dbReference type="Pfam" id="PF11845"/>
    </source>
</evidence>
<name>A0A8J6NWR6_9GAMM</name>
<organism evidence="3 4">
    <name type="scientific">Candidatus Thiopontia autotrophica</name>
    <dbReference type="NCBI Taxonomy" id="2841688"/>
    <lineage>
        <taxon>Bacteria</taxon>
        <taxon>Pseudomonadati</taxon>
        <taxon>Pseudomonadota</taxon>
        <taxon>Gammaproteobacteria</taxon>
        <taxon>Candidatus Thiopontia</taxon>
    </lineage>
</organism>
<proteinExistence type="predicted"/>
<dbReference type="AlphaFoldDB" id="A0A8J6NWR6"/>
<evidence type="ECO:0000313" key="3">
    <source>
        <dbReference type="EMBL" id="MBC8519536.1"/>
    </source>
</evidence>
<sequence>MKRTISATLVAGMLTMPLAASADRTDQYVNESRAAVKSLFKTLKGNLVGAMKAGGPIKAIEACNLSAQPLTVAEAGRLGYDIGRTSLRLRNPVNEADAWEIKVLQQFEARKSAGEDLKKMDYYEVVDSGGGKTFRYMKAIPAGKPCMVCHGDMVAPKVLEKIRSHYPLDQATGFKPGDLRGAFTISRKM</sequence>
<protein>
    <submittedName>
        <fullName evidence="3">DUF3365 domain-containing protein</fullName>
    </submittedName>
</protein>
<feature type="signal peptide" evidence="1">
    <location>
        <begin position="1"/>
        <end position="22"/>
    </location>
</feature>
<accession>A0A8J6NWR6</accession>
<gene>
    <name evidence="3" type="ORF">H8D24_03895</name>
</gene>
<evidence type="ECO:0000313" key="4">
    <source>
        <dbReference type="Proteomes" id="UP000654401"/>
    </source>
</evidence>
<comment type="caution">
    <text evidence="3">The sequence shown here is derived from an EMBL/GenBank/DDBJ whole genome shotgun (WGS) entry which is preliminary data.</text>
</comment>
<dbReference type="Proteomes" id="UP000654401">
    <property type="component" value="Unassembled WGS sequence"/>
</dbReference>
<keyword evidence="1" id="KW-0732">Signal</keyword>
<dbReference type="Pfam" id="PF11845">
    <property type="entry name" value="Tll0287-like"/>
    <property type="match status" value="1"/>
</dbReference>
<dbReference type="InterPro" id="IPR021796">
    <property type="entry name" value="Tll0287-like_dom"/>
</dbReference>